<evidence type="ECO:0000259" key="7">
    <source>
        <dbReference type="PROSITE" id="PS51363"/>
    </source>
</evidence>
<dbReference type="GO" id="GO:0003729">
    <property type="term" value="F:mRNA binding"/>
    <property type="evidence" value="ECO:0007669"/>
    <property type="project" value="TreeGrafter"/>
</dbReference>
<dbReference type="SUPFAM" id="SSF48371">
    <property type="entry name" value="ARM repeat"/>
    <property type="match status" value="3"/>
</dbReference>
<name>A0AAV2ID70_LYMST</name>
<dbReference type="PROSITE" id="PS51366">
    <property type="entry name" value="MI"/>
    <property type="match status" value="1"/>
</dbReference>
<evidence type="ECO:0000256" key="3">
    <source>
        <dbReference type="ARBA" id="ARBA00022553"/>
    </source>
</evidence>
<accession>A0AAV2ID70</accession>
<evidence type="ECO:0000256" key="2">
    <source>
        <dbReference type="ARBA" id="ARBA00022540"/>
    </source>
</evidence>
<dbReference type="Pfam" id="PF02847">
    <property type="entry name" value="MA3"/>
    <property type="match status" value="1"/>
</dbReference>
<dbReference type="CDD" id="cd11559">
    <property type="entry name" value="W2_eIF4G1_like"/>
    <property type="match status" value="1"/>
</dbReference>
<dbReference type="GO" id="GO:0016281">
    <property type="term" value="C:eukaryotic translation initiation factor 4F complex"/>
    <property type="evidence" value="ECO:0007669"/>
    <property type="project" value="TreeGrafter"/>
</dbReference>
<comment type="caution">
    <text evidence="9">The sequence shown here is derived from an EMBL/GenBank/DDBJ whole genome shotgun (WGS) entry which is preliminary data.</text>
</comment>
<feature type="region of interest" description="Disordered" evidence="6">
    <location>
        <begin position="1116"/>
        <end position="1156"/>
    </location>
</feature>
<dbReference type="SMART" id="SM00543">
    <property type="entry name" value="MIF4G"/>
    <property type="match status" value="1"/>
</dbReference>
<feature type="compositionally biased region" description="Basic and acidic residues" evidence="6">
    <location>
        <begin position="829"/>
        <end position="844"/>
    </location>
</feature>
<feature type="compositionally biased region" description="Basic and acidic residues" evidence="6">
    <location>
        <begin position="476"/>
        <end position="489"/>
    </location>
</feature>
<feature type="compositionally biased region" description="Basic and acidic residues" evidence="6">
    <location>
        <begin position="1139"/>
        <end position="1148"/>
    </location>
</feature>
<protein>
    <submittedName>
        <fullName evidence="9">Uncharacterized protein</fullName>
    </submittedName>
</protein>
<evidence type="ECO:0000259" key="8">
    <source>
        <dbReference type="PROSITE" id="PS51366"/>
    </source>
</evidence>
<dbReference type="InterPro" id="IPR003890">
    <property type="entry name" value="MIF4G-like_typ-3"/>
</dbReference>
<feature type="compositionally biased region" description="Polar residues" evidence="6">
    <location>
        <begin position="78"/>
        <end position="87"/>
    </location>
</feature>
<feature type="region of interest" description="Disordered" evidence="6">
    <location>
        <begin position="255"/>
        <end position="296"/>
    </location>
</feature>
<dbReference type="SMART" id="SM00515">
    <property type="entry name" value="eIF5C"/>
    <property type="match status" value="1"/>
</dbReference>
<evidence type="ECO:0000256" key="1">
    <source>
        <dbReference type="ARBA" id="ARBA00005775"/>
    </source>
</evidence>
<evidence type="ECO:0000256" key="4">
    <source>
        <dbReference type="ARBA" id="ARBA00022845"/>
    </source>
</evidence>
<feature type="domain" description="MI" evidence="8">
    <location>
        <begin position="1358"/>
        <end position="1480"/>
    </location>
</feature>
<dbReference type="InterPro" id="IPR016024">
    <property type="entry name" value="ARM-type_fold"/>
</dbReference>
<dbReference type="Gene3D" id="1.25.40.180">
    <property type="match status" value="3"/>
</dbReference>
<proteinExistence type="inferred from homology"/>
<evidence type="ECO:0000256" key="6">
    <source>
        <dbReference type="SAM" id="MobiDB-lite"/>
    </source>
</evidence>
<feature type="compositionally biased region" description="Polar residues" evidence="6">
    <location>
        <begin position="551"/>
        <end position="566"/>
    </location>
</feature>
<reference evidence="9 10" key="1">
    <citation type="submission" date="2024-04" db="EMBL/GenBank/DDBJ databases">
        <authorList>
            <consortium name="Genoscope - CEA"/>
            <person name="William W."/>
        </authorList>
    </citation>
    <scope>NUCLEOTIDE SEQUENCE [LARGE SCALE GENOMIC DNA]</scope>
</reference>
<evidence type="ECO:0000256" key="5">
    <source>
        <dbReference type="ARBA" id="ARBA00022917"/>
    </source>
</evidence>
<dbReference type="PROSITE" id="PS51363">
    <property type="entry name" value="W2"/>
    <property type="match status" value="1"/>
</dbReference>
<keyword evidence="4" id="KW-0810">Translation regulation</keyword>
<feature type="compositionally biased region" description="Polar residues" evidence="6">
    <location>
        <begin position="766"/>
        <end position="776"/>
    </location>
</feature>
<dbReference type="PANTHER" id="PTHR23253:SF78">
    <property type="entry name" value="EUKARYOTIC TRANSLATION INITIATION FACTOR 4G1, ISOFORM B-RELATED"/>
    <property type="match status" value="1"/>
</dbReference>
<feature type="compositionally biased region" description="Basic and acidic residues" evidence="6">
    <location>
        <begin position="524"/>
        <end position="533"/>
    </location>
</feature>
<comment type="similarity">
    <text evidence="1">Belongs to the eukaryotic initiation factor 4G family.</text>
</comment>
<feature type="region of interest" description="Disordered" evidence="6">
    <location>
        <begin position="765"/>
        <end position="852"/>
    </location>
</feature>
<evidence type="ECO:0000313" key="9">
    <source>
        <dbReference type="EMBL" id="CAL1544873.1"/>
    </source>
</evidence>
<dbReference type="FunFam" id="1.25.40.180:FF:000042">
    <property type="entry name" value="Eukaryotic translation initiation factor 4 gamma"/>
    <property type="match status" value="1"/>
</dbReference>
<feature type="region of interest" description="Disordered" evidence="6">
    <location>
        <begin position="404"/>
        <end position="660"/>
    </location>
</feature>
<feature type="compositionally biased region" description="Polar residues" evidence="6">
    <location>
        <begin position="1"/>
        <end position="24"/>
    </location>
</feature>
<dbReference type="PANTHER" id="PTHR23253">
    <property type="entry name" value="EUKARYOTIC TRANSLATION INITIATION FACTOR 4 GAMMA"/>
    <property type="match status" value="1"/>
</dbReference>
<keyword evidence="10" id="KW-1185">Reference proteome</keyword>
<feature type="compositionally biased region" description="Low complexity" evidence="6">
    <location>
        <begin position="265"/>
        <end position="296"/>
    </location>
</feature>
<dbReference type="Pfam" id="PF02020">
    <property type="entry name" value="W2"/>
    <property type="match status" value="1"/>
</dbReference>
<feature type="compositionally biased region" description="Polar residues" evidence="6">
    <location>
        <begin position="608"/>
        <end position="638"/>
    </location>
</feature>
<feature type="region of interest" description="Disordered" evidence="6">
    <location>
        <begin position="1217"/>
        <end position="1311"/>
    </location>
</feature>
<dbReference type="Pfam" id="PF02854">
    <property type="entry name" value="MIF4G"/>
    <property type="match status" value="1"/>
</dbReference>
<dbReference type="SMART" id="SM00544">
    <property type="entry name" value="MA3"/>
    <property type="match status" value="1"/>
</dbReference>
<dbReference type="Proteomes" id="UP001497497">
    <property type="component" value="Unassembled WGS sequence"/>
</dbReference>
<keyword evidence="2" id="KW-0396">Initiation factor</keyword>
<sequence>MTSRHQNISPPDQIQQRHVNTGVSTPPPQPQFYSAFQPNLEFNPIQQQPPALYKAYGSVVNESRAPSNGARVGPPQPNLQTGASFYSQPNQNMRPPQPQQPPATQQYFISTPAQPGLRPRQQQMTPQPAMVYIQQYNQGNNVVIPNMYAPRYPVYQPQPTQGYSTYPAMYYNNGWPNPGIPQATAPIRPPQAREKRIISITDPESGRNITDEIINNRQHSVDSEEHSEDMPAVNTSNQEICKIFTRLVADRLKPPEETNSVTDTQSGAVGASSASVQSSQYQQPPPQQVQQANPAHAAATLIRPNMSHMMRPDLTQPPPQIRQSTPAPLYPQQVPTLHGPRMNQLQQPPRPQMPQISGVQQTAPVVQHQVPLVSQTPSAPHVPQPFSSVQVADFVPLAAKPEASAPNVDKVNPTTEATPQDIPAKPVAAAPVQISKTPSPTSPAEEPIFPEQPEPTVIDSKSNVNQASKDTIPSFEETHNPDDGSKEESSLGASQVPKDGKKNKKSKKDINRKEIVGTEMDAFIDDKENEESASKPPLPPGAGDRKGSLDKTMTQETKAVINSTPEATKEVVREASPQPPVLTDTAPAQPIKINEKLSISEPEHVSPVSVQDTQSISQIIQEAPNQNQSLVEQPGSSIRNKKPPGQTERQNSQHFDNGMYTDKVNKANDLESDSQNVNHVTVSEENEVETDVLNKAKVDDGKKGGLIEDNIITSKSVSEKTPLKGKKDGKDKLIYDRAHLMELRECPASQAKPEGLPNLEIILDRPNNNTTRSTTDAPDFTPGFFQQATSNNQRHPPQIGKTSSRGRQRPGDGQQMRIIKSVSLQNDVKPLHQSEKPWKPKEKQLSAGESAENRKSLESEVLFIMNRLTPTNFERLATEMRKLNIQTYEDLQELVKIFFDKVTMETKFVEAYALLCKVMSGLKVPPPPGMKDNQATFRVVMLTKCQQEFEADKSIIFEDPEEKKRKIESEMPEGNERNQLIETTLYLMKLKRLKFYGNIRFIGELFKLGMLTENIMHDCIYRLLKARDDDSLVSLCQLLTTVGHALDTDKAKARMDQYFHQMAKIAEERKSRIKFTLKDAIDLRSNNWVPRKEQTGPKKIDEVHKDFQQEQFTKQLMQSQPLPPRNDQAQPNSRRGSRQRQDEIKQPLDDGWNTVGSKSLRIDASKMKLSKNVVDENSIQLGPGGGTSKFSMWGRGSLGAQQLSQDDRPAPAANRFSLLRGGEEDRRNFQRSPSRGDSVANRGVRQGPTAGHGRGKILSRSSTEGERKEALANARSIVGGRSQNSSRDNSWNREEHRQFLGPRGSREGDNVMTRSDIALRPGRDSLLPPNVSPASVASTGGYDNEPIVKKLKPLSVDEMEQKAKTILEEYLSVKDLEEAKLCLRELEGQTHLDVLVSACINNVLEKTKRERELTGQFFHEMVKNKLIPLELYLKGLTEVLQYGEDMVIDIPMIWAYLAELIAPLLIGGSVPLLNLSQALQSNLERKCCAKLLAEILIIAKEKTNDDELAQMWQSSGLSWSGFIDEADIDRFLHEKKLTCTVAPLSAANISSRGVGSSKFDFDRVVKDIEKIAKDGGSSKDVITYVEKNIPVDSRDKDFIRALTTAIASHNIFNYIIPAAMKANEDMIKNHKDTLHNYIKSNQELELQALYAIQALMHRLEHPSGVIVSLFEVLYDEEVISEEACKRWEKSTDPLEAEGKGACSMQLTHFFAWLRENDEPDASS</sequence>
<feature type="region of interest" description="Disordered" evidence="6">
    <location>
        <begin position="308"/>
        <end position="361"/>
    </location>
</feature>
<evidence type="ECO:0000313" key="10">
    <source>
        <dbReference type="Proteomes" id="UP001497497"/>
    </source>
</evidence>
<feature type="compositionally biased region" description="Polar residues" evidence="6">
    <location>
        <begin position="459"/>
        <end position="471"/>
    </location>
</feature>
<dbReference type="GO" id="GO:0006417">
    <property type="term" value="P:regulation of translation"/>
    <property type="evidence" value="ECO:0007669"/>
    <property type="project" value="UniProtKB-KW"/>
</dbReference>
<feature type="domain" description="W2" evidence="7">
    <location>
        <begin position="1554"/>
        <end position="1723"/>
    </location>
</feature>
<feature type="compositionally biased region" description="Basic and acidic residues" evidence="6">
    <location>
        <begin position="1290"/>
        <end position="1309"/>
    </location>
</feature>
<dbReference type="InterPro" id="IPR003307">
    <property type="entry name" value="W2_domain"/>
</dbReference>
<keyword evidence="3" id="KW-0597">Phosphoprotein</keyword>
<dbReference type="GO" id="GO:0003743">
    <property type="term" value="F:translation initiation factor activity"/>
    <property type="evidence" value="ECO:0007669"/>
    <property type="project" value="UniProtKB-KW"/>
</dbReference>
<feature type="region of interest" description="Disordered" evidence="6">
    <location>
        <begin position="1"/>
        <end position="35"/>
    </location>
</feature>
<keyword evidence="5" id="KW-0648">Protein biosynthesis</keyword>
<dbReference type="EMBL" id="CAXITT010000654">
    <property type="protein sequence ID" value="CAL1544873.1"/>
    <property type="molecule type" value="Genomic_DNA"/>
</dbReference>
<gene>
    <name evidence="9" type="ORF">GSLYS_00018356001</name>
</gene>
<organism evidence="9 10">
    <name type="scientific">Lymnaea stagnalis</name>
    <name type="common">Great pond snail</name>
    <name type="synonym">Helix stagnalis</name>
    <dbReference type="NCBI Taxonomy" id="6523"/>
    <lineage>
        <taxon>Eukaryota</taxon>
        <taxon>Metazoa</taxon>
        <taxon>Spiralia</taxon>
        <taxon>Lophotrochozoa</taxon>
        <taxon>Mollusca</taxon>
        <taxon>Gastropoda</taxon>
        <taxon>Heterobranchia</taxon>
        <taxon>Euthyneura</taxon>
        <taxon>Panpulmonata</taxon>
        <taxon>Hygrophila</taxon>
        <taxon>Lymnaeoidea</taxon>
        <taxon>Lymnaeidae</taxon>
        <taxon>Lymnaea</taxon>
    </lineage>
</organism>
<dbReference type="InterPro" id="IPR003891">
    <property type="entry name" value="Initiation_fac_eIF4g_MI"/>
</dbReference>
<feature type="region of interest" description="Disordered" evidence="6">
    <location>
        <begin position="63"/>
        <end position="104"/>
    </location>
</feature>
<feature type="compositionally biased region" description="Polar residues" evidence="6">
    <location>
        <begin position="784"/>
        <end position="805"/>
    </location>
</feature>